<dbReference type="InterPro" id="IPR036514">
    <property type="entry name" value="SGNH_hydro_sf"/>
</dbReference>
<accession>A0A3G6J5T9</accession>
<gene>
    <name evidence="3" type="ORF">CGERO_10065</name>
</gene>
<evidence type="ECO:0000313" key="4">
    <source>
        <dbReference type="Proteomes" id="UP000271587"/>
    </source>
</evidence>
<dbReference type="Pfam" id="PF13472">
    <property type="entry name" value="Lipase_GDSL_2"/>
    <property type="match status" value="1"/>
</dbReference>
<dbReference type="Proteomes" id="UP000271587">
    <property type="component" value="Chromosome"/>
</dbReference>
<dbReference type="KEGG" id="cgk:CGERO_10065"/>
<evidence type="ECO:0000313" key="3">
    <source>
        <dbReference type="EMBL" id="AZA12298.1"/>
    </source>
</evidence>
<organism evidence="3 4">
    <name type="scientific">Corynebacterium gerontici</name>
    <dbReference type="NCBI Taxonomy" id="2079234"/>
    <lineage>
        <taxon>Bacteria</taxon>
        <taxon>Bacillati</taxon>
        <taxon>Actinomycetota</taxon>
        <taxon>Actinomycetes</taxon>
        <taxon>Mycobacteriales</taxon>
        <taxon>Corynebacteriaceae</taxon>
        <taxon>Corynebacterium</taxon>
    </lineage>
</organism>
<dbReference type="Gene3D" id="3.40.50.1110">
    <property type="entry name" value="SGNH hydrolase"/>
    <property type="match status" value="1"/>
</dbReference>
<reference evidence="3 4" key="1">
    <citation type="submission" date="2018-11" db="EMBL/GenBank/DDBJ databases">
        <authorList>
            <person name="Kleinhagauer T."/>
            <person name="Glaeser S.P."/>
            <person name="Spergser J."/>
            <person name="Ruckert C."/>
            <person name="Kaempfer P."/>
            <person name="Busse H.-J."/>
        </authorList>
    </citation>
    <scope>NUCLEOTIDE SEQUENCE [LARGE SCALE GENOMIC DNA]</scope>
    <source>
        <strain evidence="3 4">W8</strain>
    </source>
</reference>
<feature type="signal peptide" evidence="1">
    <location>
        <begin position="1"/>
        <end position="26"/>
    </location>
</feature>
<name>A0A3G6J5T9_9CORY</name>
<proteinExistence type="predicted"/>
<keyword evidence="4" id="KW-1185">Reference proteome</keyword>
<dbReference type="RefSeq" id="WP_123935536.1">
    <property type="nucleotide sequence ID" value="NZ_CP033897.1"/>
</dbReference>
<protein>
    <recommendedName>
        <fullName evidence="2">SGNH hydrolase-type esterase domain-containing protein</fullName>
    </recommendedName>
</protein>
<feature type="domain" description="SGNH hydrolase-type esterase" evidence="2">
    <location>
        <begin position="73"/>
        <end position="266"/>
    </location>
</feature>
<evidence type="ECO:0000259" key="2">
    <source>
        <dbReference type="Pfam" id="PF13472"/>
    </source>
</evidence>
<dbReference type="AlphaFoldDB" id="A0A3G6J5T9"/>
<dbReference type="InterPro" id="IPR013830">
    <property type="entry name" value="SGNH_hydro"/>
</dbReference>
<dbReference type="OrthoDB" id="4529562at2"/>
<dbReference type="EMBL" id="CP033897">
    <property type="protein sequence ID" value="AZA12298.1"/>
    <property type="molecule type" value="Genomic_DNA"/>
</dbReference>
<keyword evidence="1" id="KW-0732">Signal</keyword>
<dbReference type="SUPFAM" id="SSF52266">
    <property type="entry name" value="SGNH hydrolase"/>
    <property type="match status" value="1"/>
</dbReference>
<sequence length="277" mass="28680" precursor="true">MRNRAIATIAALAASASLVLAPQASAAEPNAVFFGDSVPANPSVVDFFAGKVIQNPATVALSAGININQFGCGSDNQITNAFGRASGLPTANFTCAGASLASGGRHVIDQINEAAAQGQLGPQTKQVAILAGANDTYVYNGKEPLDVIFGRIHNTMRDAVLRAKELAPNADIKIVDYPTIAPDGNVCLIRLAPGQTAPIHLQAMGDYERGMSDTFRNVARETGVKFVDSKAPTAGHGMCDVDPWYAGLIDFGAGPHQLPIHATDAGLNAVGEFAGRA</sequence>
<evidence type="ECO:0000256" key="1">
    <source>
        <dbReference type="SAM" id="SignalP"/>
    </source>
</evidence>
<feature type="chain" id="PRO_5017921317" description="SGNH hydrolase-type esterase domain-containing protein" evidence="1">
    <location>
        <begin position="27"/>
        <end position="277"/>
    </location>
</feature>